<reference evidence="3" key="1">
    <citation type="journal article" date="2014" name="Int. J. Syst. Evol. Microbiol.">
        <title>Complete genome sequence of Corynebacterium casei LMG S-19264T (=DSM 44701T), isolated from a smear-ripened cheese.</title>
        <authorList>
            <consortium name="US DOE Joint Genome Institute (JGI-PGF)"/>
            <person name="Walter F."/>
            <person name="Albersmeier A."/>
            <person name="Kalinowski J."/>
            <person name="Ruckert C."/>
        </authorList>
    </citation>
    <scope>NUCLEOTIDE SEQUENCE</scope>
    <source>
        <strain evidence="3">JCM 3346</strain>
    </source>
</reference>
<proteinExistence type="predicted"/>
<keyword evidence="2" id="KW-1133">Transmembrane helix</keyword>
<keyword evidence="2" id="KW-0812">Transmembrane</keyword>
<feature type="coiled-coil region" evidence="1">
    <location>
        <begin position="233"/>
        <end position="271"/>
    </location>
</feature>
<reference evidence="3" key="2">
    <citation type="submission" date="2020-09" db="EMBL/GenBank/DDBJ databases">
        <authorList>
            <person name="Sun Q."/>
            <person name="Ohkuma M."/>
        </authorList>
    </citation>
    <scope>NUCLEOTIDE SEQUENCE</scope>
    <source>
        <strain evidence="3">JCM 3346</strain>
    </source>
</reference>
<protein>
    <submittedName>
        <fullName evidence="3">Uncharacterized protein</fullName>
    </submittedName>
</protein>
<evidence type="ECO:0000256" key="2">
    <source>
        <dbReference type="SAM" id="Phobius"/>
    </source>
</evidence>
<feature type="coiled-coil region" evidence="1">
    <location>
        <begin position="314"/>
        <end position="344"/>
    </location>
</feature>
<evidence type="ECO:0000256" key="1">
    <source>
        <dbReference type="SAM" id="Coils"/>
    </source>
</evidence>
<accession>A0A918F6Z8</accession>
<organism evidence="3 4">
    <name type="scientific">Agromyces mediolanus</name>
    <name type="common">Corynebacterium mediolanum</name>
    <dbReference type="NCBI Taxonomy" id="41986"/>
    <lineage>
        <taxon>Bacteria</taxon>
        <taxon>Bacillati</taxon>
        <taxon>Actinomycetota</taxon>
        <taxon>Actinomycetes</taxon>
        <taxon>Micrococcales</taxon>
        <taxon>Microbacteriaceae</taxon>
        <taxon>Agromyces</taxon>
    </lineage>
</organism>
<name>A0A918F6Z8_AGRME</name>
<comment type="caution">
    <text evidence="3">The sequence shown here is derived from an EMBL/GenBank/DDBJ whole genome shotgun (WGS) entry which is preliminary data.</text>
</comment>
<dbReference type="AlphaFoldDB" id="A0A918F6Z8"/>
<keyword evidence="4" id="KW-1185">Reference proteome</keyword>
<feature type="transmembrane region" description="Helical" evidence="2">
    <location>
        <begin position="6"/>
        <end position="28"/>
    </location>
</feature>
<sequence>MADGLWWLPSLLVFGGAAVAFVAAIVGVRRLGRRRELADLEGGRAAEVRAKQLIVETDERVREARREIAFAEAQFGAEAARPVREASERAERWLREAFLLQQRLDDAEPDTAAERRSWSERIAGLCTSALGALDQAEQALGARRAAERGAGATLAELPETAARLGRRRADAAAALDRLGTRFRPTALVGGRAALDRVDLSLAAAGAALAATGPAAGAGDAERAARIAADLDRAAADLDAIDRLELELADAERAAEQGMRRLDAELVDARRQRDALSEPEDARALGEAIAGVAELIGGAAAASAATELPDPFAERDRLDAALDRLEAARAEARTAQARLDGARSALGGALAIAESQLGVARALVERGRGLVGAGARTRLAEAERQLVIARQEPDPVAALDAARRAAARAADAEALASWDAGAGRR</sequence>
<dbReference type="EMBL" id="BMRJ01000001">
    <property type="protein sequence ID" value="GGR14879.1"/>
    <property type="molecule type" value="Genomic_DNA"/>
</dbReference>
<dbReference type="RefSeq" id="WP_189083677.1">
    <property type="nucleotide sequence ID" value="NZ_BMRJ01000001.1"/>
</dbReference>
<keyword evidence="1" id="KW-0175">Coiled coil</keyword>
<dbReference type="Proteomes" id="UP000610303">
    <property type="component" value="Unassembled WGS sequence"/>
</dbReference>
<evidence type="ECO:0000313" key="4">
    <source>
        <dbReference type="Proteomes" id="UP000610303"/>
    </source>
</evidence>
<gene>
    <name evidence="3" type="ORF">GCM10010196_04450</name>
</gene>
<keyword evidence="2" id="KW-0472">Membrane</keyword>
<evidence type="ECO:0000313" key="3">
    <source>
        <dbReference type="EMBL" id="GGR14879.1"/>
    </source>
</evidence>